<dbReference type="Proteomes" id="UP000472270">
    <property type="component" value="Unassembled WGS sequence"/>
</dbReference>
<dbReference type="PANTHER" id="PTHR13589:SF14">
    <property type="entry name" value="CREB-REGULATED TRANSCRIPTION COACTIVATOR 1"/>
    <property type="match status" value="1"/>
</dbReference>
<dbReference type="Pfam" id="PF12886">
    <property type="entry name" value="TORC_C"/>
    <property type="match status" value="1"/>
</dbReference>
<sequence>MFDFSSIFPSPDQEMNSSLMPAAHSTGGSLPDLTNIQFPPPLPTPLDPDDPITFPTSSSSSTSNLTTNLTHLGISAASHVPPSPPAQHTGPAPSPHISPQPPAPTLPPAISPQIPIAQLEQFNMNIMENPGGSSHCSTLNYTQAAMMGLTGSHSSQQDTQQLGYSSHGNIPNIILTVMGESPPHLSKDLTSSLASVGDVSFDADSQFPLDELKIDPLTLDGLHMLNDPDMVLADPATEDTFRIDRL</sequence>
<dbReference type="Ensembl" id="ENSSRHT00000002746.1">
    <property type="protein sequence ID" value="ENSSRHP00000002643.1"/>
    <property type="gene ID" value="ENSSRHG00000001850.1"/>
</dbReference>
<dbReference type="GO" id="GO:0005737">
    <property type="term" value="C:cytoplasm"/>
    <property type="evidence" value="ECO:0007669"/>
    <property type="project" value="InterPro"/>
</dbReference>
<feature type="domain" description="Transducer of regulated CREB activity C-terminal" evidence="3">
    <location>
        <begin position="171"/>
        <end position="246"/>
    </location>
</feature>
<proteinExistence type="predicted"/>
<feature type="region of interest" description="Disordered" evidence="1">
    <location>
        <begin position="1"/>
        <end position="110"/>
    </location>
</feature>
<dbReference type="PANTHER" id="PTHR13589">
    <property type="entry name" value="CREB-REGULATED TRANSCRIPTION COACTIVATOR"/>
    <property type="match status" value="1"/>
</dbReference>
<dbReference type="InterPro" id="IPR024785">
    <property type="entry name" value="TORC_C"/>
</dbReference>
<organism evidence="4 5">
    <name type="scientific">Sinocyclocheilus rhinocerous</name>
    <dbReference type="NCBI Taxonomy" id="307959"/>
    <lineage>
        <taxon>Eukaryota</taxon>
        <taxon>Metazoa</taxon>
        <taxon>Chordata</taxon>
        <taxon>Craniata</taxon>
        <taxon>Vertebrata</taxon>
        <taxon>Euteleostomi</taxon>
        <taxon>Actinopterygii</taxon>
        <taxon>Neopterygii</taxon>
        <taxon>Teleostei</taxon>
        <taxon>Ostariophysi</taxon>
        <taxon>Cypriniformes</taxon>
        <taxon>Cyprinidae</taxon>
        <taxon>Cyprininae</taxon>
        <taxon>Sinocyclocheilus</taxon>
    </lineage>
</organism>
<name>A0A673FTS7_9TELE</name>
<dbReference type="Pfam" id="PF12885">
    <property type="entry name" value="TORC_M"/>
    <property type="match status" value="1"/>
</dbReference>
<gene>
    <name evidence="4" type="primary">LOC107733866</name>
</gene>
<evidence type="ECO:0000259" key="2">
    <source>
        <dbReference type="Pfam" id="PF12885"/>
    </source>
</evidence>
<dbReference type="GO" id="GO:0005634">
    <property type="term" value="C:nucleus"/>
    <property type="evidence" value="ECO:0007669"/>
    <property type="project" value="InterPro"/>
</dbReference>
<protein>
    <submittedName>
        <fullName evidence="4">CREB-regulated transcription coactivator 1-like</fullName>
    </submittedName>
</protein>
<reference evidence="4" key="2">
    <citation type="submission" date="2025-09" db="UniProtKB">
        <authorList>
            <consortium name="Ensembl"/>
        </authorList>
    </citation>
    <scope>IDENTIFICATION</scope>
</reference>
<reference evidence="4" key="1">
    <citation type="submission" date="2025-08" db="UniProtKB">
        <authorList>
            <consortium name="Ensembl"/>
        </authorList>
    </citation>
    <scope>IDENTIFICATION</scope>
</reference>
<evidence type="ECO:0000259" key="3">
    <source>
        <dbReference type="Pfam" id="PF12886"/>
    </source>
</evidence>
<evidence type="ECO:0000313" key="5">
    <source>
        <dbReference type="Proteomes" id="UP000472270"/>
    </source>
</evidence>
<dbReference type="InterPro" id="IPR024786">
    <property type="entry name" value="TORC"/>
</dbReference>
<feature type="compositionally biased region" description="Low complexity" evidence="1">
    <location>
        <begin position="51"/>
        <end position="80"/>
    </location>
</feature>
<evidence type="ECO:0000313" key="4">
    <source>
        <dbReference type="Ensembl" id="ENSSRHP00000002643.1"/>
    </source>
</evidence>
<dbReference type="InterPro" id="IPR024784">
    <property type="entry name" value="TORC_M"/>
</dbReference>
<accession>A0A673FTS7</accession>
<feature type="domain" description="Transducer of regulated CREB activity middle" evidence="2">
    <location>
        <begin position="6"/>
        <end position="76"/>
    </location>
</feature>
<dbReference type="GO" id="GO:0008140">
    <property type="term" value="F:cAMP response element binding protein binding"/>
    <property type="evidence" value="ECO:0007669"/>
    <property type="project" value="TreeGrafter"/>
</dbReference>
<dbReference type="GO" id="GO:0045944">
    <property type="term" value="P:positive regulation of transcription by RNA polymerase II"/>
    <property type="evidence" value="ECO:0007669"/>
    <property type="project" value="TreeGrafter"/>
</dbReference>
<feature type="compositionally biased region" description="Pro residues" evidence="1">
    <location>
        <begin position="92"/>
        <end position="110"/>
    </location>
</feature>
<evidence type="ECO:0000256" key="1">
    <source>
        <dbReference type="SAM" id="MobiDB-lite"/>
    </source>
</evidence>
<keyword evidence="5" id="KW-1185">Reference proteome</keyword>
<feature type="compositionally biased region" description="Polar residues" evidence="1">
    <location>
        <begin position="26"/>
        <end position="37"/>
    </location>
</feature>
<dbReference type="AlphaFoldDB" id="A0A673FTS7"/>